<dbReference type="EC" id="2.7.7.65" evidence="3"/>
<reference evidence="4" key="1">
    <citation type="journal article" date="2019" name="Int. J. Syst. Evol. Microbiol.">
        <title>The Global Catalogue of Microorganisms (GCM) 10K type strain sequencing project: providing services to taxonomists for standard genome sequencing and annotation.</title>
        <authorList>
            <consortium name="The Broad Institute Genomics Platform"/>
            <consortium name="The Broad Institute Genome Sequencing Center for Infectious Disease"/>
            <person name="Wu L."/>
            <person name="Ma J."/>
        </authorList>
    </citation>
    <scope>NUCLEOTIDE SEQUENCE [LARGE SCALE GENOMIC DNA]</scope>
    <source>
        <strain evidence="4">CGMCC 4.7152</strain>
    </source>
</reference>
<keyword evidence="3" id="KW-0808">Transferase</keyword>
<evidence type="ECO:0000259" key="2">
    <source>
        <dbReference type="PROSITE" id="PS50887"/>
    </source>
</evidence>
<sequence>MHVPPHHSVTVVLAALAGVVMLCGVAAAARWHRRTMAAAVNTAVSTAVSDGMRDSLTGLPTRAVLEQALDRADEAGAPFTIALIDVDGLHDLNARWGHAAGDQYLVAIADRLAGAVPTNGCLVRQGGDEFTVVSAGNDPAGMQSLITAALAGPARVAGHQVQLRASVGVAVGTSTWQVAGGRHRLPSAARHILACADAAMYSAKHCGGSQVLIYDEGRDGTPDVDGTRPLRRRRDERPYGSRKNYGRAAAESRLLLDLDDSKLQLLGGLLRNAFTGPGVQLPPPTGGGEDVWIELIDLAEHFAAVAAQHPAPSVQRAGQTVRAAMLPTPRAGHAPRTGS</sequence>
<dbReference type="InterPro" id="IPR052155">
    <property type="entry name" value="Biofilm_reg_signaling"/>
</dbReference>
<proteinExistence type="predicted"/>
<dbReference type="InterPro" id="IPR043128">
    <property type="entry name" value="Rev_trsase/Diguanyl_cyclase"/>
</dbReference>
<dbReference type="GO" id="GO:0052621">
    <property type="term" value="F:diguanylate cyclase activity"/>
    <property type="evidence" value="ECO:0007669"/>
    <property type="project" value="UniProtKB-EC"/>
</dbReference>
<organism evidence="3 4">
    <name type="scientific">Dactylosporangium cerinum</name>
    <dbReference type="NCBI Taxonomy" id="1434730"/>
    <lineage>
        <taxon>Bacteria</taxon>
        <taxon>Bacillati</taxon>
        <taxon>Actinomycetota</taxon>
        <taxon>Actinomycetes</taxon>
        <taxon>Micromonosporales</taxon>
        <taxon>Micromonosporaceae</taxon>
        <taxon>Dactylosporangium</taxon>
    </lineage>
</organism>
<accession>A0ABV9WF59</accession>
<dbReference type="Proteomes" id="UP001595912">
    <property type="component" value="Unassembled WGS sequence"/>
</dbReference>
<dbReference type="CDD" id="cd01949">
    <property type="entry name" value="GGDEF"/>
    <property type="match status" value="1"/>
</dbReference>
<dbReference type="Pfam" id="PF00990">
    <property type="entry name" value="GGDEF"/>
    <property type="match status" value="1"/>
</dbReference>
<dbReference type="SUPFAM" id="SSF55073">
    <property type="entry name" value="Nucleotide cyclase"/>
    <property type="match status" value="1"/>
</dbReference>
<name>A0ABV9WF59_9ACTN</name>
<dbReference type="NCBIfam" id="TIGR00254">
    <property type="entry name" value="GGDEF"/>
    <property type="match status" value="1"/>
</dbReference>
<dbReference type="PROSITE" id="PS50887">
    <property type="entry name" value="GGDEF"/>
    <property type="match status" value="1"/>
</dbReference>
<protein>
    <submittedName>
        <fullName evidence="3">GGDEF domain-containing protein</fullName>
        <ecNumber evidence="3">2.7.7.65</ecNumber>
    </submittedName>
</protein>
<feature type="domain" description="GGDEF" evidence="2">
    <location>
        <begin position="77"/>
        <end position="216"/>
    </location>
</feature>
<dbReference type="Gene3D" id="3.30.70.270">
    <property type="match status" value="1"/>
</dbReference>
<dbReference type="RefSeq" id="WP_380128010.1">
    <property type="nucleotide sequence ID" value="NZ_JBHSIU010000122.1"/>
</dbReference>
<keyword evidence="4" id="KW-1185">Reference proteome</keyword>
<feature type="compositionally biased region" description="Basic and acidic residues" evidence="1">
    <location>
        <begin position="217"/>
        <end position="239"/>
    </location>
</feature>
<comment type="caution">
    <text evidence="3">The sequence shown here is derived from an EMBL/GenBank/DDBJ whole genome shotgun (WGS) entry which is preliminary data.</text>
</comment>
<evidence type="ECO:0000313" key="4">
    <source>
        <dbReference type="Proteomes" id="UP001595912"/>
    </source>
</evidence>
<evidence type="ECO:0000313" key="3">
    <source>
        <dbReference type="EMBL" id="MFC5007365.1"/>
    </source>
</evidence>
<dbReference type="PANTHER" id="PTHR44757:SF2">
    <property type="entry name" value="BIOFILM ARCHITECTURE MAINTENANCE PROTEIN MBAA"/>
    <property type="match status" value="1"/>
</dbReference>
<dbReference type="SMART" id="SM00267">
    <property type="entry name" value="GGDEF"/>
    <property type="match status" value="1"/>
</dbReference>
<dbReference type="PANTHER" id="PTHR44757">
    <property type="entry name" value="DIGUANYLATE CYCLASE DGCP"/>
    <property type="match status" value="1"/>
</dbReference>
<dbReference type="InterPro" id="IPR000160">
    <property type="entry name" value="GGDEF_dom"/>
</dbReference>
<dbReference type="EMBL" id="JBHSIU010000122">
    <property type="protein sequence ID" value="MFC5007365.1"/>
    <property type="molecule type" value="Genomic_DNA"/>
</dbReference>
<gene>
    <name evidence="3" type="ORF">ACFPIJ_57340</name>
</gene>
<dbReference type="InterPro" id="IPR029787">
    <property type="entry name" value="Nucleotide_cyclase"/>
</dbReference>
<evidence type="ECO:0000256" key="1">
    <source>
        <dbReference type="SAM" id="MobiDB-lite"/>
    </source>
</evidence>
<keyword evidence="3" id="KW-0548">Nucleotidyltransferase</keyword>
<feature type="region of interest" description="Disordered" evidence="1">
    <location>
        <begin position="217"/>
        <end position="245"/>
    </location>
</feature>